<organism evidence="8 9">
    <name type="scientific">Succiniclasticum ruminis DSM 9236</name>
    <dbReference type="NCBI Taxonomy" id="1123323"/>
    <lineage>
        <taxon>Bacteria</taxon>
        <taxon>Bacillati</taxon>
        <taxon>Bacillota</taxon>
        <taxon>Negativicutes</taxon>
        <taxon>Acidaminococcales</taxon>
        <taxon>Acidaminococcaceae</taxon>
        <taxon>Succiniclasticum</taxon>
    </lineage>
</organism>
<dbReference type="Gene3D" id="3.30.420.40">
    <property type="match status" value="2"/>
</dbReference>
<dbReference type="PANTHER" id="PTHR11735">
    <property type="entry name" value="TRNA N6-ADENOSINE THREONYLCARBAMOYLTRANSFERASE"/>
    <property type="match status" value="1"/>
</dbReference>
<dbReference type="PRINTS" id="PR00789">
    <property type="entry name" value="OSIALOPTASE"/>
</dbReference>
<evidence type="ECO:0000256" key="1">
    <source>
        <dbReference type="ARBA" id="ARBA00012156"/>
    </source>
</evidence>
<dbReference type="EC" id="2.3.1.234" evidence="1"/>
<dbReference type="PANTHER" id="PTHR11735:SF14">
    <property type="entry name" value="TRNA N6-ADENOSINE THREONYLCARBAMOYLTRANSFERASE"/>
    <property type="match status" value="1"/>
</dbReference>
<sequence length="325" mass="35448">MTEEVYLGIDTSCYTTSLFFMDREGHAAAETRRILKVKPGGCGLQQSEMLYQHTRNLPELMEEAARGHSFTVRGIGVSARPRPREDSYMPAFLAGLGFARSLAALYGIPLWQISHQENHLEAALWSANGPDADRFLFLHASGGTTDLLLAEKENAAYRLTEIGGSLDLHAGQFVDRVGVALGLGFPAGPALEQLAEQHTEIPEIPVSVHKTKVSLSGPCTWVLRAIEKAKPETEESPIAAANLAAGVQWGLAETFVRMIRNGAAEHHVKHVILAGGVCANRWIRNHIVEKLAKRGIRVWMPDNHYSGDNASGCAAYAQRQGEGQH</sequence>
<gene>
    <name evidence="8" type="ORF">SAMN05216245_10960</name>
</gene>
<dbReference type="GO" id="GO:0005737">
    <property type="term" value="C:cytoplasm"/>
    <property type="evidence" value="ECO:0007669"/>
    <property type="project" value="TreeGrafter"/>
</dbReference>
<feature type="domain" description="Gcp-like" evidence="7">
    <location>
        <begin position="53"/>
        <end position="310"/>
    </location>
</feature>
<evidence type="ECO:0000256" key="3">
    <source>
        <dbReference type="ARBA" id="ARBA00022694"/>
    </source>
</evidence>
<dbReference type="AlphaFoldDB" id="A0A1I2BMF7"/>
<keyword evidence="9" id="KW-1185">Reference proteome</keyword>
<dbReference type="RefSeq" id="WP_093913633.1">
    <property type="nucleotide sequence ID" value="NZ_FONL01000009.1"/>
</dbReference>
<evidence type="ECO:0000256" key="6">
    <source>
        <dbReference type="ARBA" id="ARBA00048117"/>
    </source>
</evidence>
<dbReference type="GO" id="GO:0046872">
    <property type="term" value="F:metal ion binding"/>
    <property type="evidence" value="ECO:0007669"/>
    <property type="project" value="UniProtKB-KW"/>
</dbReference>
<proteinExistence type="predicted"/>
<reference evidence="8 9" key="1">
    <citation type="submission" date="2016-10" db="EMBL/GenBank/DDBJ databases">
        <authorList>
            <person name="de Groot N.N."/>
        </authorList>
    </citation>
    <scope>NUCLEOTIDE SEQUENCE [LARGE SCALE GENOMIC DNA]</scope>
    <source>
        <strain evidence="8 9">DSM 9236</strain>
    </source>
</reference>
<evidence type="ECO:0000313" key="8">
    <source>
        <dbReference type="EMBL" id="SFE57169.1"/>
    </source>
</evidence>
<evidence type="ECO:0000313" key="9">
    <source>
        <dbReference type="Proteomes" id="UP000198896"/>
    </source>
</evidence>
<comment type="catalytic activity">
    <reaction evidence="6">
        <text>L-threonylcarbamoyladenylate + adenosine(37) in tRNA = N(6)-L-threonylcarbamoyladenosine(37) in tRNA + AMP + H(+)</text>
        <dbReference type="Rhea" id="RHEA:37059"/>
        <dbReference type="Rhea" id="RHEA-COMP:10162"/>
        <dbReference type="Rhea" id="RHEA-COMP:10163"/>
        <dbReference type="ChEBI" id="CHEBI:15378"/>
        <dbReference type="ChEBI" id="CHEBI:73682"/>
        <dbReference type="ChEBI" id="CHEBI:74411"/>
        <dbReference type="ChEBI" id="CHEBI:74418"/>
        <dbReference type="ChEBI" id="CHEBI:456215"/>
        <dbReference type="EC" id="2.3.1.234"/>
    </reaction>
</comment>
<dbReference type="SUPFAM" id="SSF53067">
    <property type="entry name" value="Actin-like ATPase domain"/>
    <property type="match status" value="1"/>
</dbReference>
<name>A0A1I2BMF7_9FIRM</name>
<dbReference type="Proteomes" id="UP000198896">
    <property type="component" value="Unassembled WGS sequence"/>
</dbReference>
<dbReference type="OrthoDB" id="1675500at2"/>
<protein>
    <recommendedName>
        <fullName evidence="1">N(6)-L-threonylcarbamoyladenine synthase</fullName>
        <ecNumber evidence="1">2.3.1.234</ecNumber>
    </recommendedName>
</protein>
<evidence type="ECO:0000256" key="2">
    <source>
        <dbReference type="ARBA" id="ARBA00022679"/>
    </source>
</evidence>
<evidence type="ECO:0000256" key="5">
    <source>
        <dbReference type="ARBA" id="ARBA00023315"/>
    </source>
</evidence>
<dbReference type="InterPro" id="IPR043129">
    <property type="entry name" value="ATPase_NBD"/>
</dbReference>
<keyword evidence="4" id="KW-0479">Metal-binding</keyword>
<dbReference type="GO" id="GO:0008033">
    <property type="term" value="P:tRNA processing"/>
    <property type="evidence" value="ECO:0007669"/>
    <property type="project" value="UniProtKB-KW"/>
</dbReference>
<dbReference type="InterPro" id="IPR000905">
    <property type="entry name" value="Gcp-like_dom"/>
</dbReference>
<dbReference type="GO" id="GO:0000408">
    <property type="term" value="C:EKC/KEOPS complex"/>
    <property type="evidence" value="ECO:0007669"/>
    <property type="project" value="TreeGrafter"/>
</dbReference>
<keyword evidence="5" id="KW-0012">Acyltransferase</keyword>
<dbReference type="Pfam" id="PF00814">
    <property type="entry name" value="TsaD"/>
    <property type="match status" value="1"/>
</dbReference>
<keyword evidence="2" id="KW-0808">Transferase</keyword>
<dbReference type="EMBL" id="FONL01000009">
    <property type="protein sequence ID" value="SFE57169.1"/>
    <property type="molecule type" value="Genomic_DNA"/>
</dbReference>
<evidence type="ECO:0000256" key="4">
    <source>
        <dbReference type="ARBA" id="ARBA00022723"/>
    </source>
</evidence>
<dbReference type="GO" id="GO:0061711">
    <property type="term" value="F:tRNA N(6)-L-threonylcarbamoyladenine synthase activity"/>
    <property type="evidence" value="ECO:0007669"/>
    <property type="project" value="UniProtKB-EC"/>
</dbReference>
<keyword evidence="3" id="KW-0819">tRNA processing</keyword>
<dbReference type="InterPro" id="IPR017861">
    <property type="entry name" value="KAE1/TsaD"/>
</dbReference>
<dbReference type="STRING" id="1123323.SAMN05216245_10960"/>
<evidence type="ECO:0000259" key="7">
    <source>
        <dbReference type="Pfam" id="PF00814"/>
    </source>
</evidence>
<accession>A0A1I2BMF7</accession>